<feature type="transmembrane region" description="Helical" evidence="9">
    <location>
        <begin position="56"/>
        <end position="80"/>
    </location>
</feature>
<dbReference type="GO" id="GO:0005886">
    <property type="term" value="C:plasma membrane"/>
    <property type="evidence" value="ECO:0007669"/>
    <property type="project" value="UniProtKB-SubCell"/>
</dbReference>
<feature type="transmembrane region" description="Helical" evidence="9">
    <location>
        <begin position="245"/>
        <end position="267"/>
    </location>
</feature>
<dbReference type="AlphaFoldDB" id="A0A0S3PU29"/>
<organism evidence="11 12">
    <name type="scientific">Variibacter gotjawalensis</name>
    <dbReference type="NCBI Taxonomy" id="1333996"/>
    <lineage>
        <taxon>Bacteria</taxon>
        <taxon>Pseudomonadati</taxon>
        <taxon>Pseudomonadota</taxon>
        <taxon>Alphaproteobacteria</taxon>
        <taxon>Hyphomicrobiales</taxon>
        <taxon>Nitrobacteraceae</taxon>
        <taxon>Variibacter</taxon>
    </lineage>
</organism>
<evidence type="ECO:0000256" key="1">
    <source>
        <dbReference type="ARBA" id="ARBA00004651"/>
    </source>
</evidence>
<feature type="transmembrane region" description="Helical" evidence="9">
    <location>
        <begin position="375"/>
        <end position="397"/>
    </location>
</feature>
<dbReference type="InterPro" id="IPR011701">
    <property type="entry name" value="MFS"/>
</dbReference>
<dbReference type="InterPro" id="IPR005828">
    <property type="entry name" value="MFS_sugar_transport-like"/>
</dbReference>
<feature type="domain" description="Major facilitator superfamily (MFS) profile" evidence="10">
    <location>
        <begin position="20"/>
        <end position="431"/>
    </location>
</feature>
<evidence type="ECO:0000313" key="12">
    <source>
        <dbReference type="Proteomes" id="UP000236884"/>
    </source>
</evidence>
<dbReference type="Pfam" id="PF07690">
    <property type="entry name" value="MFS_1"/>
    <property type="match status" value="1"/>
</dbReference>
<dbReference type="InterPro" id="IPR051084">
    <property type="entry name" value="H+-coupled_symporters"/>
</dbReference>
<keyword evidence="7 9" id="KW-1133">Transmembrane helix</keyword>
<protein>
    <submittedName>
        <fullName evidence="11">Proline/betaine transporter</fullName>
    </submittedName>
</protein>
<sequence length="439" mass="46294">MHADVGMLSAADRRTTIRRAMGAGIVGHFVEWYDYGVYAYVATILAAVFFNQSNPTAALLSVFATFAIAFFARPIGGLIFGHLGDKVGRQRALAAVIILMSASTFAIGVLPTYNQVGVFAPLLLLTARIFQGLSAGGEIASASSFINEYAPNNRRGFYSSLLPAASACGLLFGAGLMATLNAIYSSAEMTAWGWRIPFLIALPLGIVGFYVRTRVEDTPVFQALLKEKKHEENPLKASITQQFRWIAVAFGATLTYGVGFYTVLSYLPSYLRTVSKFDTATVFSITAITLIAHITALPLWGALSDRVGRKPVILFASVALAVATYPVFQMIASAGTLSASATGSAILAILIAGGAAPLFSYMAEMFPTAVRSSSISIGYNASVMIFGGTAPFIATYLISATGNPVSPSFYLVAAAACAALTLLVAPTDSDAHLGDLKSS</sequence>
<dbReference type="GO" id="GO:0015293">
    <property type="term" value="F:symporter activity"/>
    <property type="evidence" value="ECO:0007669"/>
    <property type="project" value="UniProtKB-KW"/>
</dbReference>
<dbReference type="SUPFAM" id="SSF103473">
    <property type="entry name" value="MFS general substrate transporter"/>
    <property type="match status" value="1"/>
</dbReference>
<accession>A0A0S3PU29</accession>
<evidence type="ECO:0000256" key="9">
    <source>
        <dbReference type="SAM" id="Phobius"/>
    </source>
</evidence>
<dbReference type="Gene3D" id="1.20.1250.20">
    <property type="entry name" value="MFS general substrate transporter like domains"/>
    <property type="match status" value="2"/>
</dbReference>
<dbReference type="RefSeq" id="WP_096354888.1">
    <property type="nucleotide sequence ID" value="NZ_AP014946.1"/>
</dbReference>
<evidence type="ECO:0000256" key="2">
    <source>
        <dbReference type="ARBA" id="ARBA00008240"/>
    </source>
</evidence>
<dbReference type="EMBL" id="AP014946">
    <property type="protein sequence ID" value="BAT59473.1"/>
    <property type="molecule type" value="Genomic_DNA"/>
</dbReference>
<gene>
    <name evidence="11" type="primary">proP_2</name>
    <name evidence="11" type="ORF">GJW-30_1_02006</name>
</gene>
<dbReference type="PANTHER" id="PTHR43528">
    <property type="entry name" value="ALPHA-KETOGLUTARATE PERMEASE"/>
    <property type="match status" value="1"/>
</dbReference>
<dbReference type="InterPro" id="IPR020846">
    <property type="entry name" value="MFS_dom"/>
</dbReference>
<dbReference type="InterPro" id="IPR036259">
    <property type="entry name" value="MFS_trans_sf"/>
</dbReference>
<keyword evidence="3" id="KW-0813">Transport</keyword>
<dbReference type="Proteomes" id="UP000236884">
    <property type="component" value="Chromosome"/>
</dbReference>
<dbReference type="OrthoDB" id="9783227at2"/>
<comment type="subcellular location">
    <subcellularLocation>
        <location evidence="1">Cell membrane</location>
        <topology evidence="1">Multi-pass membrane protein</topology>
    </subcellularLocation>
</comment>
<feature type="transmembrane region" description="Helical" evidence="9">
    <location>
        <begin position="344"/>
        <end position="363"/>
    </location>
</feature>
<keyword evidence="12" id="KW-1185">Reference proteome</keyword>
<evidence type="ECO:0000256" key="5">
    <source>
        <dbReference type="ARBA" id="ARBA00022692"/>
    </source>
</evidence>
<dbReference type="Pfam" id="PF00083">
    <property type="entry name" value="Sugar_tr"/>
    <property type="match status" value="1"/>
</dbReference>
<feature type="transmembrane region" description="Helical" evidence="9">
    <location>
        <begin position="312"/>
        <end position="332"/>
    </location>
</feature>
<keyword evidence="4" id="KW-1003">Cell membrane</keyword>
<evidence type="ECO:0000256" key="7">
    <source>
        <dbReference type="ARBA" id="ARBA00022989"/>
    </source>
</evidence>
<evidence type="ECO:0000256" key="8">
    <source>
        <dbReference type="ARBA" id="ARBA00023136"/>
    </source>
</evidence>
<dbReference type="InterPro" id="IPR005829">
    <property type="entry name" value="Sugar_transporter_CS"/>
</dbReference>
<keyword evidence="5 9" id="KW-0812">Transmembrane</keyword>
<dbReference type="PANTHER" id="PTHR43528:SF1">
    <property type="entry name" value="ALPHA-KETOGLUTARATE PERMEASE"/>
    <property type="match status" value="1"/>
</dbReference>
<evidence type="ECO:0000259" key="10">
    <source>
        <dbReference type="PROSITE" id="PS50850"/>
    </source>
</evidence>
<evidence type="ECO:0000256" key="6">
    <source>
        <dbReference type="ARBA" id="ARBA00022847"/>
    </source>
</evidence>
<feature type="transmembrane region" description="Helical" evidence="9">
    <location>
        <begin position="92"/>
        <end position="110"/>
    </location>
</feature>
<proteinExistence type="inferred from homology"/>
<dbReference type="KEGG" id="vgo:GJW-30_1_02006"/>
<dbReference type="FunFam" id="1.20.1250.20:FF:000001">
    <property type="entry name" value="Dicarboxylate MFS transporter"/>
    <property type="match status" value="1"/>
</dbReference>
<dbReference type="PROSITE" id="PS50850">
    <property type="entry name" value="MFS"/>
    <property type="match status" value="1"/>
</dbReference>
<comment type="similarity">
    <text evidence="2">Belongs to the major facilitator superfamily. Metabolite:H+ Symporter (MHS) family (TC 2.A.1.6) family.</text>
</comment>
<keyword evidence="6" id="KW-0769">Symport</keyword>
<feature type="transmembrane region" description="Helical" evidence="9">
    <location>
        <begin position="279"/>
        <end position="300"/>
    </location>
</feature>
<reference evidence="11 12" key="1">
    <citation type="submission" date="2015-08" db="EMBL/GenBank/DDBJ databases">
        <title>Investigation of the bacterial diversity of lava forest soil.</title>
        <authorList>
            <person name="Lee J.S."/>
        </authorList>
    </citation>
    <scope>NUCLEOTIDE SEQUENCE [LARGE SCALE GENOMIC DNA]</scope>
    <source>
        <strain evidence="11 12">GJW-30</strain>
    </source>
</reference>
<evidence type="ECO:0000256" key="4">
    <source>
        <dbReference type="ARBA" id="ARBA00022475"/>
    </source>
</evidence>
<feature type="transmembrane region" description="Helical" evidence="9">
    <location>
        <begin position="157"/>
        <end position="180"/>
    </location>
</feature>
<dbReference type="PROSITE" id="PS00217">
    <property type="entry name" value="SUGAR_TRANSPORT_2"/>
    <property type="match status" value="1"/>
</dbReference>
<evidence type="ECO:0000256" key="3">
    <source>
        <dbReference type="ARBA" id="ARBA00022448"/>
    </source>
</evidence>
<feature type="transmembrane region" description="Helical" evidence="9">
    <location>
        <begin position="409"/>
        <end position="427"/>
    </location>
</feature>
<name>A0A0S3PU29_9BRAD</name>
<evidence type="ECO:0000313" key="11">
    <source>
        <dbReference type="EMBL" id="BAT59473.1"/>
    </source>
</evidence>
<keyword evidence="8 9" id="KW-0472">Membrane</keyword>
<feature type="transmembrane region" description="Helical" evidence="9">
    <location>
        <begin position="192"/>
        <end position="211"/>
    </location>
</feature>